<gene>
    <name evidence="1" type="ORF">PGLA_19335</name>
</gene>
<comment type="caution">
    <text evidence="1">The sequence shown here is derived from an EMBL/GenBank/DDBJ whole genome shotgun (WGS) entry which is preliminary data.</text>
</comment>
<keyword evidence="2" id="KW-1185">Reference proteome</keyword>
<dbReference type="AlphaFoldDB" id="A0A168I6R6"/>
<proteinExistence type="predicted"/>
<evidence type="ECO:0000313" key="2">
    <source>
        <dbReference type="Proteomes" id="UP000076967"/>
    </source>
</evidence>
<accession>A0A168I6R6</accession>
<evidence type="ECO:0000313" key="1">
    <source>
        <dbReference type="EMBL" id="OAB38925.1"/>
    </source>
</evidence>
<organism evidence="1 2">
    <name type="scientific">Paenibacillus glacialis</name>
    <dbReference type="NCBI Taxonomy" id="494026"/>
    <lineage>
        <taxon>Bacteria</taxon>
        <taxon>Bacillati</taxon>
        <taxon>Bacillota</taxon>
        <taxon>Bacilli</taxon>
        <taxon>Bacillales</taxon>
        <taxon>Paenibacillaceae</taxon>
        <taxon>Paenibacillus</taxon>
    </lineage>
</organism>
<sequence length="82" mass="9086">MRVLPNGIKTPLFVTAIDADAPAVEMKIEGELISSIFKSIQIILTEDKAIVNGYTITTKYTLSGRSVVAYYNKLQRGSRSYD</sequence>
<reference evidence="1 2" key="1">
    <citation type="submission" date="2016-03" db="EMBL/GenBank/DDBJ databases">
        <title>Draft genome sequence of Paenibacillus glacialis DSM 22343.</title>
        <authorList>
            <person name="Shin S.-K."/>
            <person name="Yi H."/>
        </authorList>
    </citation>
    <scope>NUCLEOTIDE SEQUENCE [LARGE SCALE GENOMIC DNA]</scope>
    <source>
        <strain evidence="1 2">DSM 22343</strain>
    </source>
</reference>
<dbReference type="EMBL" id="LVJH01000044">
    <property type="protein sequence ID" value="OAB38925.1"/>
    <property type="molecule type" value="Genomic_DNA"/>
</dbReference>
<dbReference type="Proteomes" id="UP000076967">
    <property type="component" value="Unassembled WGS sequence"/>
</dbReference>
<name>A0A168I6R6_9BACL</name>
<protein>
    <submittedName>
        <fullName evidence="1">Uncharacterized protein</fullName>
    </submittedName>
</protein>